<evidence type="ECO:0000313" key="4">
    <source>
        <dbReference type="EMBL" id="SMG48695.1"/>
    </source>
</evidence>
<dbReference type="InterPro" id="IPR024278">
    <property type="entry name" value="DUF3823_N"/>
</dbReference>
<gene>
    <name evidence="4" type="ORF">SAMN03080602_03789</name>
</gene>
<dbReference type="STRING" id="188872.SAMN03080602_03789"/>
<keyword evidence="1" id="KW-0732">Signal</keyword>
<feature type="domain" description="DUF3823" evidence="2">
    <location>
        <begin position="30"/>
        <end position="116"/>
    </location>
</feature>
<reference evidence="5" key="1">
    <citation type="submission" date="2017-04" db="EMBL/GenBank/DDBJ databases">
        <authorList>
            <person name="Varghese N."/>
            <person name="Submissions S."/>
        </authorList>
    </citation>
    <scope>NUCLEOTIDE SEQUENCE [LARGE SCALE GENOMIC DNA]</scope>
    <source>
        <strain evidence="5">DSM 19835</strain>
    </source>
</reference>
<organism evidence="4 5">
    <name type="scientific">Arenibacter troitsensis</name>
    <dbReference type="NCBI Taxonomy" id="188872"/>
    <lineage>
        <taxon>Bacteria</taxon>
        <taxon>Pseudomonadati</taxon>
        <taxon>Bacteroidota</taxon>
        <taxon>Flavobacteriia</taxon>
        <taxon>Flavobacteriales</taxon>
        <taxon>Flavobacteriaceae</taxon>
        <taxon>Arenibacter</taxon>
    </lineage>
</organism>
<name>A0A1X7L4P4_9FLAO</name>
<dbReference type="Gene3D" id="2.60.40.1120">
    <property type="entry name" value="Carboxypeptidase-like, regulatory domain"/>
    <property type="match status" value="1"/>
</dbReference>
<proteinExistence type="predicted"/>
<dbReference type="InterPro" id="IPR041186">
    <property type="entry name" value="DUF3823_C"/>
</dbReference>
<dbReference type="Proteomes" id="UP000193420">
    <property type="component" value="Unassembled WGS sequence"/>
</dbReference>
<dbReference type="RefSeq" id="WP_085500475.1">
    <property type="nucleotide sequence ID" value="NZ_FXAO01000009.1"/>
</dbReference>
<accession>A0A1X7L4P4</accession>
<feature type="chain" id="PRO_5013118335" description="DUF3823 domain-containing protein" evidence="1">
    <location>
        <begin position="22"/>
        <end position="230"/>
    </location>
</feature>
<dbReference type="EMBL" id="FXAO01000009">
    <property type="protein sequence ID" value="SMG48695.1"/>
    <property type="molecule type" value="Genomic_DNA"/>
</dbReference>
<feature type="domain" description="DUF3823" evidence="3">
    <location>
        <begin position="120"/>
        <end position="227"/>
    </location>
</feature>
<sequence>MKAKFYIFIFSALLLVTSCSLDNFDEPNAMFSGNIVYNGEAIPVARNQVRFQLWQPGYALTAPIDVAIAQDGSYSSRLFTGEYKLSFVPGQGPFRTPTDTIFFELTGDKAMDIEVTPYHMIRNSQFSYTAGSVNASCAVEQIITGADAKTVERVTLIINRTLFVDANSGGEGSLAQVDAADLSDLDNINMSVEIPSDPKKPDQNYIFARIGVKIAGIEDMIYTQVQKIEF</sequence>
<dbReference type="Gene3D" id="2.60.40.2060">
    <property type="match status" value="1"/>
</dbReference>
<dbReference type="AlphaFoldDB" id="A0A1X7L4P4"/>
<keyword evidence="5" id="KW-1185">Reference proteome</keyword>
<evidence type="ECO:0008006" key="6">
    <source>
        <dbReference type="Google" id="ProtNLM"/>
    </source>
</evidence>
<dbReference type="Pfam" id="PF12866">
    <property type="entry name" value="DUF3823"/>
    <property type="match status" value="1"/>
</dbReference>
<dbReference type="PROSITE" id="PS51257">
    <property type="entry name" value="PROKAR_LIPOPROTEIN"/>
    <property type="match status" value="1"/>
</dbReference>
<dbReference type="OrthoDB" id="1433240at2"/>
<evidence type="ECO:0000259" key="3">
    <source>
        <dbReference type="Pfam" id="PF18003"/>
    </source>
</evidence>
<protein>
    <recommendedName>
        <fullName evidence="6">DUF3823 domain-containing protein</fullName>
    </recommendedName>
</protein>
<feature type="signal peptide" evidence="1">
    <location>
        <begin position="1"/>
        <end position="21"/>
    </location>
</feature>
<dbReference type="Pfam" id="PF18003">
    <property type="entry name" value="DUF3823_C"/>
    <property type="match status" value="1"/>
</dbReference>
<evidence type="ECO:0000256" key="1">
    <source>
        <dbReference type="SAM" id="SignalP"/>
    </source>
</evidence>
<evidence type="ECO:0000313" key="5">
    <source>
        <dbReference type="Proteomes" id="UP000193420"/>
    </source>
</evidence>
<evidence type="ECO:0000259" key="2">
    <source>
        <dbReference type="Pfam" id="PF12866"/>
    </source>
</evidence>